<name>A0ABP7RJH1_9ACTN</name>
<dbReference type="InterPro" id="IPR050428">
    <property type="entry name" value="TCS_sensor_his_kinase"/>
</dbReference>
<sequence>MSRRPRRWPLRTRVGVIVTALCAGAIAVVALTWLASGADPVAIVTAELVGLCVVALVTTSLIRRELRPLEQAAVMADSIAAGDLAHRLPEAVTASTTEVGRLGEALNRMVDQIQAALTARERSESRMRQFVADASHELRTPLQSLRGYAELHQRGALPDAAAVDEAMARILSEVHRMTRLVEALLMLARFDEENEEGTADLEPVDLSRIVGESCRDASAAEPERPLEVHVDPGVSVLGDEAQLHGLLANLLGNVRMHTPATARCVVTLGTSGDDVTLRVQDEGPGIPSDAVPHVFDRFYRADKSRSRAGGGSGLGLAIVAAIAEVHHARVELDSTSSKGTRVDVVFPVLREQAPAPA</sequence>
<evidence type="ECO:0000313" key="15">
    <source>
        <dbReference type="Proteomes" id="UP001500456"/>
    </source>
</evidence>
<keyword evidence="10 11" id="KW-0472">Membrane</keyword>
<dbReference type="SUPFAM" id="SSF55874">
    <property type="entry name" value="ATPase domain of HSP90 chaperone/DNA topoisomerase II/histidine kinase"/>
    <property type="match status" value="1"/>
</dbReference>
<accession>A0ABP7RJH1</accession>
<evidence type="ECO:0000256" key="10">
    <source>
        <dbReference type="ARBA" id="ARBA00023136"/>
    </source>
</evidence>
<dbReference type="InterPro" id="IPR003660">
    <property type="entry name" value="HAMP_dom"/>
</dbReference>
<keyword evidence="7" id="KW-0418">Kinase</keyword>
<dbReference type="InterPro" id="IPR036890">
    <property type="entry name" value="HATPase_C_sf"/>
</dbReference>
<dbReference type="Gene3D" id="1.10.287.130">
    <property type="match status" value="1"/>
</dbReference>
<organism evidence="14 15">
    <name type="scientific">Streptomyces plumbiresistens</name>
    <dbReference type="NCBI Taxonomy" id="511811"/>
    <lineage>
        <taxon>Bacteria</taxon>
        <taxon>Bacillati</taxon>
        <taxon>Actinomycetota</taxon>
        <taxon>Actinomycetes</taxon>
        <taxon>Kitasatosporales</taxon>
        <taxon>Streptomycetaceae</taxon>
        <taxon>Streptomyces</taxon>
    </lineage>
</organism>
<evidence type="ECO:0000256" key="1">
    <source>
        <dbReference type="ARBA" id="ARBA00000085"/>
    </source>
</evidence>
<keyword evidence="4" id="KW-0597">Phosphoprotein</keyword>
<dbReference type="InterPro" id="IPR003661">
    <property type="entry name" value="HisK_dim/P_dom"/>
</dbReference>
<keyword evidence="6 11" id="KW-0812">Transmembrane</keyword>
<dbReference type="Pfam" id="PF02518">
    <property type="entry name" value="HATPase_c"/>
    <property type="match status" value="1"/>
</dbReference>
<evidence type="ECO:0000256" key="5">
    <source>
        <dbReference type="ARBA" id="ARBA00022679"/>
    </source>
</evidence>
<evidence type="ECO:0000256" key="4">
    <source>
        <dbReference type="ARBA" id="ARBA00022553"/>
    </source>
</evidence>
<dbReference type="PRINTS" id="PR00344">
    <property type="entry name" value="BCTRLSENSOR"/>
</dbReference>
<keyword evidence="5" id="KW-0808">Transferase</keyword>
<dbReference type="InterPro" id="IPR004358">
    <property type="entry name" value="Sig_transdc_His_kin-like_C"/>
</dbReference>
<comment type="catalytic activity">
    <reaction evidence="1">
        <text>ATP + protein L-histidine = ADP + protein N-phospho-L-histidine.</text>
        <dbReference type="EC" id="2.7.13.3"/>
    </reaction>
</comment>
<dbReference type="Gene3D" id="3.30.565.10">
    <property type="entry name" value="Histidine kinase-like ATPase, C-terminal domain"/>
    <property type="match status" value="1"/>
</dbReference>
<feature type="transmembrane region" description="Helical" evidence="11">
    <location>
        <begin position="41"/>
        <end position="62"/>
    </location>
</feature>
<dbReference type="PROSITE" id="PS50109">
    <property type="entry name" value="HIS_KIN"/>
    <property type="match status" value="1"/>
</dbReference>
<reference evidence="15" key="1">
    <citation type="journal article" date="2019" name="Int. J. Syst. Evol. Microbiol.">
        <title>The Global Catalogue of Microorganisms (GCM) 10K type strain sequencing project: providing services to taxonomists for standard genome sequencing and annotation.</title>
        <authorList>
            <consortium name="The Broad Institute Genomics Platform"/>
            <consortium name="The Broad Institute Genome Sequencing Center for Infectious Disease"/>
            <person name="Wu L."/>
            <person name="Ma J."/>
        </authorList>
    </citation>
    <scope>NUCLEOTIDE SEQUENCE [LARGE SCALE GENOMIC DNA]</scope>
    <source>
        <strain evidence="15">JCM 16924</strain>
    </source>
</reference>
<comment type="subcellular location">
    <subcellularLocation>
        <location evidence="2">Cell membrane</location>
    </subcellularLocation>
</comment>
<dbReference type="Proteomes" id="UP001500456">
    <property type="component" value="Unassembled WGS sequence"/>
</dbReference>
<evidence type="ECO:0000313" key="14">
    <source>
        <dbReference type="EMBL" id="GAA3998493.1"/>
    </source>
</evidence>
<proteinExistence type="predicted"/>
<evidence type="ECO:0000259" key="13">
    <source>
        <dbReference type="PROSITE" id="PS50885"/>
    </source>
</evidence>
<dbReference type="InterPro" id="IPR036097">
    <property type="entry name" value="HisK_dim/P_sf"/>
</dbReference>
<dbReference type="InterPro" id="IPR003594">
    <property type="entry name" value="HATPase_dom"/>
</dbReference>
<keyword evidence="9" id="KW-0902">Two-component regulatory system</keyword>
<dbReference type="CDD" id="cd00075">
    <property type="entry name" value="HATPase"/>
    <property type="match status" value="1"/>
</dbReference>
<dbReference type="CDD" id="cd00082">
    <property type="entry name" value="HisKA"/>
    <property type="match status" value="1"/>
</dbReference>
<keyword evidence="15" id="KW-1185">Reference proteome</keyword>
<protein>
    <recommendedName>
        <fullName evidence="3">histidine kinase</fullName>
        <ecNumber evidence="3">2.7.13.3</ecNumber>
    </recommendedName>
</protein>
<dbReference type="Pfam" id="PF00672">
    <property type="entry name" value="HAMP"/>
    <property type="match status" value="1"/>
</dbReference>
<dbReference type="SMART" id="SM00304">
    <property type="entry name" value="HAMP"/>
    <property type="match status" value="1"/>
</dbReference>
<feature type="transmembrane region" description="Helical" evidence="11">
    <location>
        <begin position="12"/>
        <end position="35"/>
    </location>
</feature>
<dbReference type="Gene3D" id="6.10.340.10">
    <property type="match status" value="1"/>
</dbReference>
<dbReference type="SUPFAM" id="SSF47384">
    <property type="entry name" value="Homodimeric domain of signal transducing histidine kinase"/>
    <property type="match status" value="1"/>
</dbReference>
<dbReference type="EMBL" id="BAAAZX010000010">
    <property type="protein sequence ID" value="GAA3998493.1"/>
    <property type="molecule type" value="Genomic_DNA"/>
</dbReference>
<evidence type="ECO:0000256" key="8">
    <source>
        <dbReference type="ARBA" id="ARBA00022989"/>
    </source>
</evidence>
<evidence type="ECO:0000256" key="6">
    <source>
        <dbReference type="ARBA" id="ARBA00022692"/>
    </source>
</evidence>
<dbReference type="EC" id="2.7.13.3" evidence="3"/>
<comment type="caution">
    <text evidence="14">The sequence shown here is derived from an EMBL/GenBank/DDBJ whole genome shotgun (WGS) entry which is preliminary data.</text>
</comment>
<evidence type="ECO:0000256" key="2">
    <source>
        <dbReference type="ARBA" id="ARBA00004236"/>
    </source>
</evidence>
<feature type="domain" description="HAMP" evidence="13">
    <location>
        <begin position="63"/>
        <end position="118"/>
    </location>
</feature>
<gene>
    <name evidence="14" type="ORF">GCM10022232_39790</name>
</gene>
<dbReference type="CDD" id="cd06225">
    <property type="entry name" value="HAMP"/>
    <property type="match status" value="1"/>
</dbReference>
<feature type="domain" description="Histidine kinase" evidence="12">
    <location>
        <begin position="133"/>
        <end position="350"/>
    </location>
</feature>
<evidence type="ECO:0000256" key="11">
    <source>
        <dbReference type="SAM" id="Phobius"/>
    </source>
</evidence>
<dbReference type="RefSeq" id="WP_266446571.1">
    <property type="nucleotide sequence ID" value="NZ_BAAAZX010000010.1"/>
</dbReference>
<dbReference type="InterPro" id="IPR005467">
    <property type="entry name" value="His_kinase_dom"/>
</dbReference>
<evidence type="ECO:0000256" key="7">
    <source>
        <dbReference type="ARBA" id="ARBA00022777"/>
    </source>
</evidence>
<dbReference type="SMART" id="SM00387">
    <property type="entry name" value="HATPase_c"/>
    <property type="match status" value="1"/>
</dbReference>
<dbReference type="SMART" id="SM00388">
    <property type="entry name" value="HisKA"/>
    <property type="match status" value="1"/>
</dbReference>
<dbReference type="PANTHER" id="PTHR45436:SF5">
    <property type="entry name" value="SENSOR HISTIDINE KINASE TRCS"/>
    <property type="match status" value="1"/>
</dbReference>
<dbReference type="SUPFAM" id="SSF158472">
    <property type="entry name" value="HAMP domain-like"/>
    <property type="match status" value="1"/>
</dbReference>
<dbReference type="PANTHER" id="PTHR45436">
    <property type="entry name" value="SENSOR HISTIDINE KINASE YKOH"/>
    <property type="match status" value="1"/>
</dbReference>
<evidence type="ECO:0000256" key="9">
    <source>
        <dbReference type="ARBA" id="ARBA00023012"/>
    </source>
</evidence>
<dbReference type="PROSITE" id="PS50885">
    <property type="entry name" value="HAMP"/>
    <property type="match status" value="1"/>
</dbReference>
<evidence type="ECO:0000256" key="3">
    <source>
        <dbReference type="ARBA" id="ARBA00012438"/>
    </source>
</evidence>
<keyword evidence="8 11" id="KW-1133">Transmembrane helix</keyword>
<dbReference type="Pfam" id="PF00512">
    <property type="entry name" value="HisKA"/>
    <property type="match status" value="1"/>
</dbReference>
<evidence type="ECO:0000259" key="12">
    <source>
        <dbReference type="PROSITE" id="PS50109"/>
    </source>
</evidence>